<reference evidence="2 3" key="1">
    <citation type="submission" date="2019-09" db="EMBL/GenBank/DDBJ databases">
        <authorList>
            <person name="Chandra G."/>
            <person name="Truman W A."/>
        </authorList>
    </citation>
    <scope>NUCLEOTIDE SEQUENCE [LARGE SCALE GENOMIC DNA]</scope>
    <source>
        <strain evidence="2">PS645</strain>
    </source>
</reference>
<dbReference type="Proteomes" id="UP000325607">
    <property type="component" value="Unassembled WGS sequence"/>
</dbReference>
<proteinExistence type="predicted"/>
<evidence type="ECO:0000313" key="2">
    <source>
        <dbReference type="EMBL" id="VVM57770.1"/>
    </source>
</evidence>
<dbReference type="AlphaFoldDB" id="A0A5E6QTK3"/>
<evidence type="ECO:0000256" key="1">
    <source>
        <dbReference type="SAM" id="SignalP"/>
    </source>
</evidence>
<organism evidence="2 3">
    <name type="scientific">Pseudomonas fluorescens</name>
    <dbReference type="NCBI Taxonomy" id="294"/>
    <lineage>
        <taxon>Bacteria</taxon>
        <taxon>Pseudomonadati</taxon>
        <taxon>Pseudomonadota</taxon>
        <taxon>Gammaproteobacteria</taxon>
        <taxon>Pseudomonadales</taxon>
        <taxon>Pseudomonadaceae</taxon>
        <taxon>Pseudomonas</taxon>
    </lineage>
</organism>
<dbReference type="RefSeq" id="WP_150579534.1">
    <property type="nucleotide sequence ID" value="NZ_CABVGX010000006.1"/>
</dbReference>
<gene>
    <name evidence="2" type="ORF">PS645_01093</name>
</gene>
<dbReference type="EMBL" id="CABVGX010000006">
    <property type="protein sequence ID" value="VVM57770.1"/>
    <property type="molecule type" value="Genomic_DNA"/>
</dbReference>
<feature type="chain" id="PRO_5022952210" description="Lipoprotein" evidence="1">
    <location>
        <begin position="23"/>
        <end position="241"/>
    </location>
</feature>
<sequence length="241" mass="26518" precursor="true">MASKTAGLLGTLFFAASGAVLADGASPEIQAHCMKISKQYQAAAMLREEGVTETDAFLYMERLKNVDDRNPMKAAVVAAYEVYSAYNSNQISVMAYRQCLTDNNVVLIPKSPPKPPQPIADGSPSLDQDGNIALGNAPKYIGESPKKLLPGKWDCQDYGGQKHWTEIYGDTNRFVMESREAYNSGKYDITGSVASRRFDRLPGKEQFAGKDDRVLLYFTSPNYRVSNLDKQYSECARVAAG</sequence>
<keyword evidence="1" id="KW-0732">Signal</keyword>
<accession>A0A5E6QTK3</accession>
<evidence type="ECO:0008006" key="4">
    <source>
        <dbReference type="Google" id="ProtNLM"/>
    </source>
</evidence>
<name>A0A5E6QTK3_PSEFL</name>
<protein>
    <recommendedName>
        <fullName evidence="4">Lipoprotein</fullName>
    </recommendedName>
</protein>
<feature type="signal peptide" evidence="1">
    <location>
        <begin position="1"/>
        <end position="22"/>
    </location>
</feature>
<evidence type="ECO:0000313" key="3">
    <source>
        <dbReference type="Proteomes" id="UP000325607"/>
    </source>
</evidence>